<feature type="transmembrane region" description="Helical" evidence="1">
    <location>
        <begin position="715"/>
        <end position="734"/>
    </location>
</feature>
<keyword evidence="1" id="KW-0472">Membrane</keyword>
<feature type="transmembrane region" description="Helical" evidence="1">
    <location>
        <begin position="487"/>
        <end position="505"/>
    </location>
</feature>
<keyword evidence="1" id="KW-1133">Transmembrane helix</keyword>
<reference evidence="2" key="1">
    <citation type="submission" date="2024-02" db="EMBL/GenBank/DDBJ databases">
        <authorList>
            <consortium name="ELIXIR-Norway"/>
            <consortium name="Elixir Norway"/>
        </authorList>
    </citation>
    <scope>NUCLEOTIDE SEQUENCE</scope>
</reference>
<feature type="transmembrane region" description="Helical" evidence="1">
    <location>
        <begin position="570"/>
        <end position="592"/>
    </location>
</feature>
<feature type="transmembrane region" description="Helical" evidence="1">
    <location>
        <begin position="604"/>
        <end position="622"/>
    </location>
</feature>
<dbReference type="PANTHER" id="PTHR35313">
    <property type="entry name" value="NO EXINE FORMATION 1"/>
    <property type="match status" value="1"/>
</dbReference>
<feature type="transmembrane region" description="Helical" evidence="1">
    <location>
        <begin position="740"/>
        <end position="761"/>
    </location>
</feature>
<feature type="transmembrane region" description="Helical" evidence="1">
    <location>
        <begin position="634"/>
        <end position="652"/>
    </location>
</feature>
<organism evidence="2 3">
    <name type="scientific">Sphagnum troendelagicum</name>
    <dbReference type="NCBI Taxonomy" id="128251"/>
    <lineage>
        <taxon>Eukaryota</taxon>
        <taxon>Viridiplantae</taxon>
        <taxon>Streptophyta</taxon>
        <taxon>Embryophyta</taxon>
        <taxon>Bryophyta</taxon>
        <taxon>Sphagnophytina</taxon>
        <taxon>Sphagnopsida</taxon>
        <taxon>Sphagnales</taxon>
        <taxon>Sphagnaceae</taxon>
        <taxon>Sphagnum</taxon>
    </lineage>
</organism>
<evidence type="ECO:0000313" key="2">
    <source>
        <dbReference type="EMBL" id="CAK9206483.1"/>
    </source>
</evidence>
<feature type="transmembrane region" description="Helical" evidence="1">
    <location>
        <begin position="141"/>
        <end position="161"/>
    </location>
</feature>
<protein>
    <recommendedName>
        <fullName evidence="4">No exine formation 1</fullName>
    </recommendedName>
</protein>
<feature type="transmembrane region" description="Helical" evidence="1">
    <location>
        <begin position="240"/>
        <end position="261"/>
    </location>
</feature>
<evidence type="ECO:0000313" key="3">
    <source>
        <dbReference type="Proteomes" id="UP001497512"/>
    </source>
</evidence>
<feature type="transmembrane region" description="Helical" evidence="1">
    <location>
        <begin position="517"/>
        <end position="534"/>
    </location>
</feature>
<feature type="transmembrane region" description="Helical" evidence="1">
    <location>
        <begin position="99"/>
        <end position="120"/>
    </location>
</feature>
<feature type="transmembrane region" description="Helical" evidence="1">
    <location>
        <begin position="282"/>
        <end position="305"/>
    </location>
</feature>
<feature type="transmembrane region" description="Helical" evidence="1">
    <location>
        <begin position="317"/>
        <end position="340"/>
    </location>
</feature>
<feature type="transmembrane region" description="Helical" evidence="1">
    <location>
        <begin position="983"/>
        <end position="1004"/>
    </location>
</feature>
<feature type="transmembrane region" description="Helical" evidence="1">
    <location>
        <begin position="688"/>
        <end position="708"/>
    </location>
</feature>
<feature type="transmembrane region" description="Helical" evidence="1">
    <location>
        <begin position="167"/>
        <end position="185"/>
    </location>
</feature>
<accession>A0ABP0TW17</accession>
<feature type="transmembrane region" description="Helical" evidence="1">
    <location>
        <begin position="815"/>
        <end position="834"/>
    </location>
</feature>
<feature type="transmembrane region" description="Helical" evidence="1">
    <location>
        <begin position="347"/>
        <end position="369"/>
    </location>
</feature>
<name>A0ABP0TW17_9BRYO</name>
<feature type="transmembrane region" description="Helical" evidence="1">
    <location>
        <begin position="540"/>
        <end position="558"/>
    </location>
</feature>
<feature type="transmembrane region" description="Helical" evidence="1">
    <location>
        <begin position="943"/>
        <end position="963"/>
    </location>
</feature>
<feature type="transmembrane region" description="Helical" evidence="1">
    <location>
        <begin position="1025"/>
        <end position="1050"/>
    </location>
</feature>
<feature type="transmembrane region" description="Helical" evidence="1">
    <location>
        <begin position="74"/>
        <end position="93"/>
    </location>
</feature>
<feature type="transmembrane region" description="Helical" evidence="1">
    <location>
        <begin position="389"/>
        <end position="414"/>
    </location>
</feature>
<feature type="transmembrane region" description="Helical" evidence="1">
    <location>
        <begin position="768"/>
        <end position="786"/>
    </location>
</feature>
<feature type="transmembrane region" description="Helical" evidence="1">
    <location>
        <begin position="426"/>
        <end position="446"/>
    </location>
</feature>
<dbReference type="Proteomes" id="UP001497512">
    <property type="component" value="Chromosome 15"/>
</dbReference>
<dbReference type="EMBL" id="OZ019907">
    <property type="protein sequence ID" value="CAK9206483.1"/>
    <property type="molecule type" value="Genomic_DNA"/>
</dbReference>
<keyword evidence="1" id="KW-0812">Transmembrane</keyword>
<feature type="transmembrane region" description="Helical" evidence="1">
    <location>
        <begin position="913"/>
        <end position="931"/>
    </location>
</feature>
<evidence type="ECO:0000256" key="1">
    <source>
        <dbReference type="SAM" id="Phobius"/>
    </source>
</evidence>
<gene>
    <name evidence="2" type="ORF">CSSPTR1EN2_LOCUS8371</name>
</gene>
<proteinExistence type="predicted"/>
<sequence length="1067" mass="117127">MSNGGSSRRSRAGGDARFAPNGFQYNGRVAIALVPCVILLLGVGGKPVLATLTVGLMVSYILDSLHLKQGAMFGIWGALFATGFAMILSGSTFSSSASITLHILAFFVSFQLMFLIGVWASLQFRWLQLENPSVVLALERLLFACIPFTACTIQTWGVVAAVGMENAAYYMMVFLFELYWLFALPHPSSFRTKNERAYGGEFADDVLIAGQLEASFHTMALMFLPLLFHVGSHYAHLFSSPNAICDLLLLFFVPLLFQLYASTRGGLNWLYKNQHHLQQVRLVNGAIALLVVILCLEVRVVFLSFGQYIQIPPPWNYLLVTIAAVGGAAAIGAYIAGLIGDAASSTILVSLMVAAAFSASIVLGMPLKFLPAPIISAFCLSQFFLKKNAVFYAVFVITAIVPVTWFVVHNFWSLNIWLGGVPLKSLCRYIIAAAVLAMSIPGLALLPEKVRYLTEFGLIGHAIIICHLENRVYNFAGIYNFSFDEAVVYPSYLVVVTTVVGLVLVRRLGADKRIGPLASWVLICLYLSKLSMFFLSSHYVVWAATLLLLAITPPLVLYKDRGSRMKPWQGVAHAAVVCTSVWLCRFTIFEALQWWTGLVPSDGLLLGSLVLSMGLASAPIVTQHFSHLQSAKRTLVLVIAVGVLLIFMQPPVPETWTFWWDKAHMPERAVDNVAIYGALESKPAWPTWLLLITLVASLAALTSALPIQNSVELRLFYAIGMGVSVGVYICAQFFSQGALLHALLVGAMVCASVFMVFTHLPSASSPRFLPWVFFLLVPLCLVIYVAEGQVRFQASDQAGEEERFVVLLALEGSRVSLLGLYAAIFLAIALEIKLKLASLIRDKIFEKTSGRVARGAHVSKHHLIQQHKPSIPNTFTVKKLAAEGAWMPAIGNVATLLCFSICLVLNIELTGGSDRSIFFLAPILLLLNQDTNLSTGFGDRQRYFPLTTAISIYLILSGAFRLGTEVWHGYANSDWGLQTGGPGLFYLVKNAVLLLLTIPNHFLFNRFMWDYMKQSDYILMLTTPLNLPAAIITDIVSIRALALLGIVYAIGQSLVSRHIRISGMKFI</sequence>
<feature type="transmembrane region" description="Helical" evidence="1">
    <location>
        <begin position="29"/>
        <end position="62"/>
    </location>
</feature>
<feature type="transmembrane region" description="Helical" evidence="1">
    <location>
        <begin position="885"/>
        <end position="907"/>
    </location>
</feature>
<keyword evidence="3" id="KW-1185">Reference proteome</keyword>
<evidence type="ECO:0008006" key="4">
    <source>
        <dbReference type="Google" id="ProtNLM"/>
    </source>
</evidence>
<dbReference type="PANTHER" id="PTHR35313:SF1">
    <property type="entry name" value="NO EXINE FORMATION 1"/>
    <property type="match status" value="1"/>
</dbReference>